<reference evidence="5" key="1">
    <citation type="journal article" date="2021" name="PeerJ">
        <title>Extensive microbial diversity within the chicken gut microbiome revealed by metagenomics and culture.</title>
        <authorList>
            <person name="Gilroy R."/>
            <person name="Ravi A."/>
            <person name="Getino M."/>
            <person name="Pursley I."/>
            <person name="Horton D.L."/>
            <person name="Alikhan N.F."/>
            <person name="Baker D."/>
            <person name="Gharbi K."/>
            <person name="Hall N."/>
            <person name="Watson M."/>
            <person name="Adriaenssens E.M."/>
            <person name="Foster-Nyarko E."/>
            <person name="Jarju S."/>
            <person name="Secka A."/>
            <person name="Antonio M."/>
            <person name="Oren A."/>
            <person name="Chaudhuri R.R."/>
            <person name="La Ragione R."/>
            <person name="Hildebrand F."/>
            <person name="Pallen M.J."/>
        </authorList>
    </citation>
    <scope>NUCLEOTIDE SEQUENCE</scope>
    <source>
        <strain evidence="5">USAMLcec2-132</strain>
    </source>
</reference>
<keyword evidence="2" id="KW-0238">DNA-binding</keyword>
<evidence type="ECO:0000259" key="4">
    <source>
        <dbReference type="PROSITE" id="PS01124"/>
    </source>
</evidence>
<dbReference type="SMART" id="SM00342">
    <property type="entry name" value="HTH_ARAC"/>
    <property type="match status" value="1"/>
</dbReference>
<dbReference type="Gene3D" id="1.10.10.60">
    <property type="entry name" value="Homeodomain-like"/>
    <property type="match status" value="2"/>
</dbReference>
<evidence type="ECO:0000256" key="2">
    <source>
        <dbReference type="ARBA" id="ARBA00023125"/>
    </source>
</evidence>
<dbReference type="InterPro" id="IPR009057">
    <property type="entry name" value="Homeodomain-like_sf"/>
</dbReference>
<dbReference type="InterPro" id="IPR018060">
    <property type="entry name" value="HTH_AraC"/>
</dbReference>
<sequence>MGEKRPLKEKQQHGDLLFPVNLYETTLEKGTQIPLYYHWHPEAELFFITEGQANFQVEGESLLLEEGDVLLIRPNALHGSHDCLKTDLKFRAAVFAYGFLAGMENDRIEQEYLRPLLLGEKSRFLLMSAKDGEGEKRAETEALFSLLNRLFDVFRKKEKGYELLTRAWLLEAMYGMLRCGGEERARGGAGESRSRLIRAAVRFVEEHYAEKLRLGDLAGHLSVSEGYLCRFFRKNFNMTFVEYVQRVRLQKAGRLLLETDEPIGRIALDVGFGSGNYFTTEFGKYYHTTPQKFRKGNGAAVRLSHGQ</sequence>
<accession>A0A9D2NGX3</accession>
<feature type="domain" description="HTH araC/xylS-type" evidence="4">
    <location>
        <begin position="198"/>
        <end position="296"/>
    </location>
</feature>
<evidence type="ECO:0000256" key="3">
    <source>
        <dbReference type="ARBA" id="ARBA00023163"/>
    </source>
</evidence>
<evidence type="ECO:0000313" key="6">
    <source>
        <dbReference type="Proteomes" id="UP000823891"/>
    </source>
</evidence>
<dbReference type="PROSITE" id="PS01124">
    <property type="entry name" value="HTH_ARAC_FAMILY_2"/>
    <property type="match status" value="1"/>
</dbReference>
<dbReference type="SUPFAM" id="SSF46689">
    <property type="entry name" value="Homeodomain-like"/>
    <property type="match status" value="2"/>
</dbReference>
<keyword evidence="1" id="KW-0805">Transcription regulation</keyword>
<dbReference type="CDD" id="cd02208">
    <property type="entry name" value="cupin_RmlC-like"/>
    <property type="match status" value="1"/>
</dbReference>
<dbReference type="InterPro" id="IPR013096">
    <property type="entry name" value="Cupin_2"/>
</dbReference>
<reference evidence="5" key="2">
    <citation type="submission" date="2021-04" db="EMBL/GenBank/DDBJ databases">
        <authorList>
            <person name="Gilroy R."/>
        </authorList>
    </citation>
    <scope>NUCLEOTIDE SEQUENCE</scope>
    <source>
        <strain evidence="5">USAMLcec2-132</strain>
    </source>
</reference>
<dbReference type="Gene3D" id="2.60.120.10">
    <property type="entry name" value="Jelly Rolls"/>
    <property type="match status" value="1"/>
</dbReference>
<evidence type="ECO:0000313" key="5">
    <source>
        <dbReference type="EMBL" id="HJC24978.1"/>
    </source>
</evidence>
<gene>
    <name evidence="5" type="ORF">H9761_14960</name>
</gene>
<dbReference type="InterPro" id="IPR011051">
    <property type="entry name" value="RmlC_Cupin_sf"/>
</dbReference>
<dbReference type="GO" id="GO:0003700">
    <property type="term" value="F:DNA-binding transcription factor activity"/>
    <property type="evidence" value="ECO:0007669"/>
    <property type="project" value="InterPro"/>
</dbReference>
<dbReference type="PANTHER" id="PTHR43280:SF2">
    <property type="entry name" value="HTH-TYPE TRANSCRIPTIONAL REGULATOR EXSA"/>
    <property type="match status" value="1"/>
</dbReference>
<dbReference type="AlphaFoldDB" id="A0A9D2NGX3"/>
<name>A0A9D2NGX3_9FIRM</name>
<keyword evidence="3" id="KW-0804">Transcription</keyword>
<dbReference type="Proteomes" id="UP000823891">
    <property type="component" value="Unassembled WGS sequence"/>
</dbReference>
<dbReference type="Pfam" id="PF12833">
    <property type="entry name" value="HTH_18"/>
    <property type="match status" value="1"/>
</dbReference>
<protein>
    <submittedName>
        <fullName evidence="5">Helix-turn-helix domain-containing protein</fullName>
    </submittedName>
</protein>
<evidence type="ECO:0000256" key="1">
    <source>
        <dbReference type="ARBA" id="ARBA00023015"/>
    </source>
</evidence>
<dbReference type="Pfam" id="PF07883">
    <property type="entry name" value="Cupin_2"/>
    <property type="match status" value="1"/>
</dbReference>
<dbReference type="InterPro" id="IPR014710">
    <property type="entry name" value="RmlC-like_jellyroll"/>
</dbReference>
<dbReference type="EMBL" id="DWWS01000052">
    <property type="protein sequence ID" value="HJC24978.1"/>
    <property type="molecule type" value="Genomic_DNA"/>
</dbReference>
<comment type="caution">
    <text evidence="5">The sequence shown here is derived from an EMBL/GenBank/DDBJ whole genome shotgun (WGS) entry which is preliminary data.</text>
</comment>
<organism evidence="5 6">
    <name type="scientific">Candidatus Eisenbergiella merdavium</name>
    <dbReference type="NCBI Taxonomy" id="2838551"/>
    <lineage>
        <taxon>Bacteria</taxon>
        <taxon>Bacillati</taxon>
        <taxon>Bacillota</taxon>
        <taxon>Clostridia</taxon>
        <taxon>Lachnospirales</taxon>
        <taxon>Lachnospiraceae</taxon>
        <taxon>Eisenbergiella</taxon>
    </lineage>
</organism>
<dbReference type="PANTHER" id="PTHR43280">
    <property type="entry name" value="ARAC-FAMILY TRANSCRIPTIONAL REGULATOR"/>
    <property type="match status" value="1"/>
</dbReference>
<proteinExistence type="predicted"/>
<dbReference type="SUPFAM" id="SSF51182">
    <property type="entry name" value="RmlC-like cupins"/>
    <property type="match status" value="1"/>
</dbReference>
<dbReference type="GO" id="GO:0043565">
    <property type="term" value="F:sequence-specific DNA binding"/>
    <property type="evidence" value="ECO:0007669"/>
    <property type="project" value="InterPro"/>
</dbReference>